<dbReference type="AlphaFoldDB" id="A0AA39SKQ4"/>
<accession>A0AA39SKQ4</accession>
<protein>
    <submittedName>
        <fullName evidence="1">Uncharacterized protein</fullName>
    </submittedName>
</protein>
<keyword evidence="2" id="KW-1185">Reference proteome</keyword>
<name>A0AA39SKQ4_ACESA</name>
<dbReference type="PANTHER" id="PTHR46932:SF12">
    <property type="entry name" value="HEAVY METAL-ASSOCIATED ISOPRENYLATED PLANT PROTEIN 47"/>
    <property type="match status" value="1"/>
</dbReference>
<dbReference type="InterPro" id="IPR042885">
    <property type="entry name" value="HIPP47/16"/>
</dbReference>
<sequence length="120" mass="13474">MKIAVGASGVESASLKGADKSQIEVTGDGIDAAEITRLLRKKFRYAFLESVSAAASGGDKKEGGDKKKEDKKEAKMELAWPPYYHAMVPPYYYNDVHHVVRDSYYDYSSYRDSNYRCSIM</sequence>
<reference evidence="1" key="2">
    <citation type="submission" date="2023-06" db="EMBL/GenBank/DDBJ databases">
        <authorList>
            <person name="Swenson N.G."/>
            <person name="Wegrzyn J.L."/>
            <person name="Mcevoy S.L."/>
        </authorList>
    </citation>
    <scope>NUCLEOTIDE SEQUENCE</scope>
    <source>
        <strain evidence="1">NS2018</strain>
        <tissue evidence="1">Leaf</tissue>
    </source>
</reference>
<gene>
    <name evidence="1" type="ORF">LWI29_010498</name>
</gene>
<organism evidence="1 2">
    <name type="scientific">Acer saccharum</name>
    <name type="common">Sugar maple</name>
    <dbReference type="NCBI Taxonomy" id="4024"/>
    <lineage>
        <taxon>Eukaryota</taxon>
        <taxon>Viridiplantae</taxon>
        <taxon>Streptophyta</taxon>
        <taxon>Embryophyta</taxon>
        <taxon>Tracheophyta</taxon>
        <taxon>Spermatophyta</taxon>
        <taxon>Magnoliopsida</taxon>
        <taxon>eudicotyledons</taxon>
        <taxon>Gunneridae</taxon>
        <taxon>Pentapetalae</taxon>
        <taxon>rosids</taxon>
        <taxon>malvids</taxon>
        <taxon>Sapindales</taxon>
        <taxon>Sapindaceae</taxon>
        <taxon>Hippocastanoideae</taxon>
        <taxon>Acereae</taxon>
        <taxon>Acer</taxon>
    </lineage>
</organism>
<dbReference type="Proteomes" id="UP001168877">
    <property type="component" value="Unassembled WGS sequence"/>
</dbReference>
<evidence type="ECO:0000313" key="1">
    <source>
        <dbReference type="EMBL" id="KAK0595837.1"/>
    </source>
</evidence>
<dbReference type="PANTHER" id="PTHR46932">
    <property type="entry name" value="HEAVY METAL-ASSOCIATED ISOPRENYLATED PLANT PROTEIN 47"/>
    <property type="match status" value="1"/>
</dbReference>
<dbReference type="EMBL" id="JAUESC010000004">
    <property type="protein sequence ID" value="KAK0595837.1"/>
    <property type="molecule type" value="Genomic_DNA"/>
</dbReference>
<evidence type="ECO:0000313" key="2">
    <source>
        <dbReference type="Proteomes" id="UP001168877"/>
    </source>
</evidence>
<comment type="caution">
    <text evidence="1">The sequence shown here is derived from an EMBL/GenBank/DDBJ whole genome shotgun (WGS) entry which is preliminary data.</text>
</comment>
<dbReference type="Gene3D" id="3.30.70.100">
    <property type="match status" value="1"/>
</dbReference>
<reference evidence="1" key="1">
    <citation type="journal article" date="2022" name="Plant J.">
        <title>Strategies of tolerance reflected in two North American maple genomes.</title>
        <authorList>
            <person name="McEvoy S.L."/>
            <person name="Sezen U.U."/>
            <person name="Trouern-Trend A."/>
            <person name="McMahon S.M."/>
            <person name="Schaberg P.G."/>
            <person name="Yang J."/>
            <person name="Wegrzyn J.L."/>
            <person name="Swenson N.G."/>
        </authorList>
    </citation>
    <scope>NUCLEOTIDE SEQUENCE</scope>
    <source>
        <strain evidence="1">NS2018</strain>
    </source>
</reference>
<proteinExistence type="predicted"/>